<dbReference type="RefSeq" id="WP_135413635.1">
    <property type="nucleotide sequence ID" value="NZ_SRLB01000004.1"/>
</dbReference>
<dbReference type="OrthoDB" id="6057489at2"/>
<dbReference type="AlphaFoldDB" id="A0A4Z0NUP4"/>
<name>A0A4Z0NUP4_9HYPH</name>
<organism evidence="1 2">
    <name type="scientific">Methylobacterium nonmethylotrophicum</name>
    <dbReference type="NCBI Taxonomy" id="1141884"/>
    <lineage>
        <taxon>Bacteria</taxon>
        <taxon>Pseudomonadati</taxon>
        <taxon>Pseudomonadota</taxon>
        <taxon>Alphaproteobacteria</taxon>
        <taxon>Hyphomicrobiales</taxon>
        <taxon>Methylobacteriaceae</taxon>
        <taxon>Methylobacterium</taxon>
    </lineage>
</organism>
<reference evidence="1 2" key="1">
    <citation type="submission" date="2019-04" db="EMBL/GenBank/DDBJ databases">
        <authorList>
            <person name="Feng G."/>
            <person name="Zhu H."/>
        </authorList>
    </citation>
    <scope>NUCLEOTIDE SEQUENCE [LARGE SCALE GENOMIC DNA]</scope>
    <source>
        <strain evidence="1 2">6HR-1</strain>
    </source>
</reference>
<sequence length="79" mass="9090">MLNNDSIDPAQTQRFSYDDAERLVGGTGPWGVLSWTYDTVGNRLSKCVQLYWSGIHAVKCVRRRKKIKYVQAKKCKKKP</sequence>
<evidence type="ECO:0000313" key="2">
    <source>
        <dbReference type="Proteomes" id="UP000297535"/>
    </source>
</evidence>
<dbReference type="EMBL" id="SRLB01000004">
    <property type="protein sequence ID" value="TGE01031.1"/>
    <property type="molecule type" value="Genomic_DNA"/>
</dbReference>
<accession>A0A4Z0NUP4</accession>
<evidence type="ECO:0000313" key="1">
    <source>
        <dbReference type="EMBL" id="TGE01031.1"/>
    </source>
</evidence>
<dbReference type="Proteomes" id="UP000297535">
    <property type="component" value="Unassembled WGS sequence"/>
</dbReference>
<proteinExistence type="predicted"/>
<keyword evidence="2" id="KW-1185">Reference proteome</keyword>
<gene>
    <name evidence="1" type="ORF">EU555_05335</name>
</gene>
<comment type="caution">
    <text evidence="1">The sequence shown here is derived from an EMBL/GenBank/DDBJ whole genome shotgun (WGS) entry which is preliminary data.</text>
</comment>
<protein>
    <submittedName>
        <fullName evidence="1">Uncharacterized protein</fullName>
    </submittedName>
</protein>